<gene>
    <name evidence="1" type="primary">PPP1R9A</name>
</gene>
<dbReference type="Ensembl" id="ENSOART00020031353.2">
    <property type="protein sequence ID" value="ENSOARP00020025906.2"/>
    <property type="gene ID" value="ENSOARG00020020218.2"/>
</dbReference>
<organism evidence="1">
    <name type="scientific">Ovis aries</name>
    <name type="common">Sheep</name>
    <dbReference type="NCBI Taxonomy" id="9940"/>
    <lineage>
        <taxon>Eukaryota</taxon>
        <taxon>Metazoa</taxon>
        <taxon>Chordata</taxon>
        <taxon>Craniata</taxon>
        <taxon>Vertebrata</taxon>
        <taxon>Euteleostomi</taxon>
        <taxon>Mammalia</taxon>
        <taxon>Eutheria</taxon>
        <taxon>Laurasiatheria</taxon>
        <taxon>Artiodactyla</taxon>
        <taxon>Ruminantia</taxon>
        <taxon>Pecora</taxon>
        <taxon>Bovidae</taxon>
        <taxon>Caprinae</taxon>
        <taxon>Ovis</taxon>
    </lineage>
</organism>
<accession>A0AC11C7R5</accession>
<proteinExistence type="predicted"/>
<sequence length="1311" mass="146372">MLKTESSGERTTLRSASPHRNAYRTEFQALKSTFDKPKSDGEQKTKEGEGSQQSRGRKYGSNVNRIKNLFMQMGMEPSENAAVIAKTRGKGPSSPQRRMKPREFLEKTDGSVVKLESSVSERISRFDTMYDGPSYSKFTETRKMFERSVHESGHNNRYSPKKEKAGGSEPQDEWGGSKSNRGSTDSLDSLSSRTEAVSPTVSQLSAVFENTDSPSAVISEKAENNEYSVTGHYPLNLPSVTVTNLDTFGHLKDSSSWSPPSKHSDDAEDARKSSTSPGLEVASKSTSLASVPSEEARQSTAAEDPASNQEAPDRTDRHTPEEPGAESEAVPEPEIPSPQNEPSEDAEARLVESEAAMQQKRELAGGDFTSADVSRFACEKEVFEEAHRFGSSHVYMHSDYNVYRVRSRYNSDWGETGTEQEEQEDSDESSYCQPDVECSEIAGLPEEEDIPANRKIKFSSAPIKVFSTYSNEDYDRRNDEVDPVAASAEYELEKRVEKLELFPVELEKDEDGLGISIIGMGVGADAGLEKLGIFVKTVTEGGAAQRDGRIQVNDQIVEVDGISLVGVTQNFAATVLRNTKGNVRFVIGREKPGQVSEVAQLISQTLEQERRQRELLEQHYAQYDADDDETGEYATDEEEDEVGPVLPGGDMAIEVFELPENEDVFSPSDLDTSKLSHKFKELQIKHAVTEAEIQKLKTKLQAAENEKVRWELEKTQLQQNIEENKERMMKLESYWIEAQTLCHTVNEHLKETQSQYQALEKKYNKAKKLIKDFQQKELDFIKRQEAERKKIEDLEKAHLVEVQGLQVRIRDLEAEVFRLLKQNGTQVNNNNNIFERRTSLGEVSKGDTLENLDIKQTSCQDGLSQDFNEAVPETERLDSKALKTRAQLSLKNRRQRPSRTRLYDSVSSTDGEDSLERKPSNSFYNHMHITKSLLPKGLRASPESDSGASSLTPVAGSVPFSSDHIAEFQEGPLYSEGEPSSSVGEDTSLSSPSKSDHDMEELPCHNQTTTTKILQEKDGAKGPKSLRASSSLVVRGGKIKRKFVNLGAPLRKNSNKGKKWKDKEKEANRFSPGSRIFRCRLETWKPAPSSTAQASTRSTGLPFSWFNESRKGYYSFRNLPSSASPLQPSPEALISDKKGSKNFAFSDDFSPSSTSSADLSGLGAEPKTPGLSQSLVLSSDEILDDGQSPKHSQYPNRAVHEWSVQQVSHWLLSLNLEQYVSEFSAQNITGEQLLQLDGNKLKALGMTSSQDRAVVKKKLKEMKVSLEKARKAQEKMEKQREKLRRKEQEQMQRKSKKTEKMAAATEGAGEQ</sequence>
<reference evidence="1" key="1">
    <citation type="submission" date="2020-11" db="EMBL/GenBank/DDBJ databases">
        <authorList>
            <person name="Davenport K.M."/>
            <person name="Bickhart D.M."/>
            <person name="Smith T.P.L."/>
            <person name="Murdoch B.M."/>
            <person name="Rosen B.D."/>
        </authorList>
    </citation>
    <scope>NUCLEOTIDE SEQUENCE [LARGE SCALE GENOMIC DNA]</scope>
    <source>
        <strain evidence="1">OAR_USU_Benz2616</strain>
    </source>
</reference>
<reference evidence="1" key="2">
    <citation type="submission" date="2025-08" db="UniProtKB">
        <authorList>
            <consortium name="Ensembl"/>
        </authorList>
    </citation>
    <scope>IDENTIFICATION</scope>
</reference>
<reference evidence="1" key="3">
    <citation type="submission" date="2025-09" db="UniProtKB">
        <authorList>
            <consortium name="Ensembl"/>
        </authorList>
    </citation>
    <scope>IDENTIFICATION</scope>
</reference>
<name>A0AC11C7R5_SHEEP</name>
<evidence type="ECO:0000313" key="1">
    <source>
        <dbReference type="Ensembl" id="ENSOARP00020025906.2"/>
    </source>
</evidence>
<protein>
    <submittedName>
        <fullName evidence="1">Protein phosphatase 1 regulatory subunit 9A</fullName>
    </submittedName>
</protein>